<proteinExistence type="predicted"/>
<dbReference type="Gene3D" id="3.40.50.1110">
    <property type="entry name" value="SGNH hydrolase"/>
    <property type="match status" value="1"/>
</dbReference>
<dbReference type="InterPro" id="IPR021986">
    <property type="entry name" value="Spherulin4"/>
</dbReference>
<dbReference type="InterPro" id="IPR036514">
    <property type="entry name" value="SGNH_hydro_sf"/>
</dbReference>
<dbReference type="CDD" id="cd00063">
    <property type="entry name" value="FN3"/>
    <property type="match status" value="1"/>
</dbReference>
<feature type="domain" description="Fibronectin type-III" evidence="1">
    <location>
        <begin position="730"/>
        <end position="814"/>
    </location>
</feature>
<dbReference type="InterPro" id="IPR013783">
    <property type="entry name" value="Ig-like_fold"/>
</dbReference>
<dbReference type="PROSITE" id="PS50853">
    <property type="entry name" value="FN3"/>
    <property type="match status" value="1"/>
</dbReference>
<name>A0A5N6E8X7_9EURO</name>
<dbReference type="InterPro" id="IPR003961">
    <property type="entry name" value="FN3_dom"/>
</dbReference>
<evidence type="ECO:0000259" key="1">
    <source>
        <dbReference type="PROSITE" id="PS50853"/>
    </source>
</evidence>
<dbReference type="PANTHER" id="PTHR35040">
    <property type="match status" value="1"/>
</dbReference>
<dbReference type="PANTHER" id="PTHR35040:SF7">
    <property type="entry name" value="FIBRONECTIN TYPE-III DOMAIN-CONTAINING PROTEIN-RELATED"/>
    <property type="match status" value="1"/>
</dbReference>
<gene>
    <name evidence="2" type="ORF">BDV33DRAFT_229453</name>
</gene>
<dbReference type="SMART" id="SM00060">
    <property type="entry name" value="FN3"/>
    <property type="match status" value="1"/>
</dbReference>
<dbReference type="Gene3D" id="2.60.40.10">
    <property type="entry name" value="Immunoglobulins"/>
    <property type="match status" value="1"/>
</dbReference>
<dbReference type="SUPFAM" id="SSF49265">
    <property type="entry name" value="Fibronectin type III"/>
    <property type="match status" value="1"/>
</dbReference>
<evidence type="ECO:0000313" key="3">
    <source>
        <dbReference type="Proteomes" id="UP000326799"/>
    </source>
</evidence>
<accession>A0A5N6E8X7</accession>
<organism evidence="2 3">
    <name type="scientific">Aspergillus novoparasiticus</name>
    <dbReference type="NCBI Taxonomy" id="986946"/>
    <lineage>
        <taxon>Eukaryota</taxon>
        <taxon>Fungi</taxon>
        <taxon>Dikarya</taxon>
        <taxon>Ascomycota</taxon>
        <taxon>Pezizomycotina</taxon>
        <taxon>Eurotiomycetes</taxon>
        <taxon>Eurotiomycetidae</taxon>
        <taxon>Eurotiales</taxon>
        <taxon>Aspergillaceae</taxon>
        <taxon>Aspergillus</taxon>
        <taxon>Aspergillus subgen. Circumdati</taxon>
    </lineage>
</organism>
<dbReference type="EMBL" id="ML733600">
    <property type="protein sequence ID" value="KAB8213525.1"/>
    <property type="molecule type" value="Genomic_DNA"/>
</dbReference>
<dbReference type="Proteomes" id="UP000326799">
    <property type="component" value="Unassembled WGS sequence"/>
</dbReference>
<sequence length="991" mass="108777">MHGQPWHGLVAIATLGGCILANPLAYWNMQGNASLNSERLMGRDTTEFYQTDLSFIKRMAAIGDSYSAGIGAGDRLGSVADALVSNSDWACSRYDHAYPYLIHNDERLGDPDARTFQFKSCSGAVIEDVINDQIPNISGNQQVILLSAGGNDAELSNILNQCIFQWSALKAVEVNEAKTVALANQDYTWAETFDWDSLGYGCEGQLTRTRNIIDGDAFSIRLDSVIEAAKEKLASDYAKFFAEDLSSECDDVSWSTWLYPFQGSEKLTKDHRKIMNELVDAANSQIVLKFVDYDSYVGHFNGRFCEKGVDESTAESNTRTGLMFYELNTWDPRGNSPWKRSVDYPLEGTFEGTVNQLAQITLLMDSDAQFADQDMISDASATSIATYDEVELSSVEIPNILPDGYGRVFHPQILLHQIIAELVIYEMVNKNEQDNGLPAIPEELSFSSCPRFPSSGSNASDGQQIAVASYINPLADPAAWDRLIKYPLEKMPILVANVVNGPDSAVDKTWTDVIDRASASGKIVLGYVRTGYLGVSDQKFTTRLGSGNLADWTAQIEEDVDMWYTLYGSRIGGIFFDEGWPECGDNNEYVDLYKYINDYTKRTHPGAYTVLNPGSPMASCFEDTMDTLLTFELSYEAYTNSYTPNDWTPKDPRKLWHIVYNVPESAVSEVTKLANERGAGFLQLTDDTLPNPYDTLPGDSYIQSMMDAIEGGSPLNTDASSWTSGSAAGAVSGLSALDSDYTSAKLSWDAALNALGYYVYSGDSIIASVPSSMTTITIGGLQPGARHIFHVSAVGGGGNIGSASMTVPVITESLPNEKTIANYHSSPGPDSTTITADILVPYAFIRLYIWDSVGCEFDTNPGWSVNFKIDEYVCTHYMVEGTTLYKYSGTLPEGSTAPPWAWSVVGPITLDTKNYTYTWTLPLGTSTIDTSKFVIQAQGYNPLTNVFEPDPSDYDCKGSSMCTTPSFLKWCDHAVNTLQRNDVPSYFPTSA</sequence>
<keyword evidence="3" id="KW-1185">Reference proteome</keyword>
<reference evidence="2 3" key="1">
    <citation type="submission" date="2019-04" db="EMBL/GenBank/DDBJ databases">
        <title>Fungal friends and foes A comparative genomics study of 23 Aspergillus species from section Flavi.</title>
        <authorList>
            <consortium name="DOE Joint Genome Institute"/>
            <person name="Kjaerbolling I."/>
            <person name="Vesth T.C."/>
            <person name="Frisvad J.C."/>
            <person name="Nybo J.L."/>
            <person name="Theobald S."/>
            <person name="Kildgaard S."/>
            <person name="Petersen T.I."/>
            <person name="Kuo A."/>
            <person name="Sato A."/>
            <person name="Lyhne E.K."/>
            <person name="Kogle M.E."/>
            <person name="Wiebenga A."/>
            <person name="Kun R.S."/>
            <person name="Lubbers R.J."/>
            <person name="Makela M.R."/>
            <person name="Barry K."/>
            <person name="Chovatia M."/>
            <person name="Clum A."/>
            <person name="Daum C."/>
            <person name="Haridas S."/>
            <person name="He G."/>
            <person name="LaButti K."/>
            <person name="Lipzen A."/>
            <person name="Mondo S."/>
            <person name="Pangilinan J."/>
            <person name="Riley R."/>
            <person name="Salamov A."/>
            <person name="Simmons B.A."/>
            <person name="Magnuson J.K."/>
            <person name="Henrissat B."/>
            <person name="Mortensen U.H."/>
            <person name="Larsen T.O."/>
            <person name="De vries R.P."/>
            <person name="Grigoriev I.V."/>
            <person name="Machida M."/>
            <person name="Baker S.E."/>
            <person name="Andersen M.R."/>
        </authorList>
    </citation>
    <scope>NUCLEOTIDE SEQUENCE [LARGE SCALE GENOMIC DNA]</scope>
    <source>
        <strain evidence="2 3">CBS 126849</strain>
    </source>
</reference>
<protein>
    <submittedName>
        <fullName evidence="2">Fibronectin type III domain protein</fullName>
    </submittedName>
</protein>
<dbReference type="SUPFAM" id="SSF52266">
    <property type="entry name" value="SGNH hydrolase"/>
    <property type="match status" value="1"/>
</dbReference>
<dbReference type="AlphaFoldDB" id="A0A5N6E8X7"/>
<dbReference type="InterPro" id="IPR036116">
    <property type="entry name" value="FN3_sf"/>
</dbReference>
<dbReference type="Pfam" id="PF12138">
    <property type="entry name" value="Spherulin4"/>
    <property type="match status" value="1"/>
</dbReference>
<evidence type="ECO:0000313" key="2">
    <source>
        <dbReference type="EMBL" id="KAB8213525.1"/>
    </source>
</evidence>